<organism evidence="2 3">
    <name type="scientific">Apodospora peruviana</name>
    <dbReference type="NCBI Taxonomy" id="516989"/>
    <lineage>
        <taxon>Eukaryota</taxon>
        <taxon>Fungi</taxon>
        <taxon>Dikarya</taxon>
        <taxon>Ascomycota</taxon>
        <taxon>Pezizomycotina</taxon>
        <taxon>Sordariomycetes</taxon>
        <taxon>Sordariomycetidae</taxon>
        <taxon>Sordariales</taxon>
        <taxon>Lasiosphaeriaceae</taxon>
        <taxon>Apodospora</taxon>
    </lineage>
</organism>
<dbReference type="PANTHER" id="PTHR37544:SF3">
    <property type="entry name" value="SPRAY"/>
    <property type="match status" value="1"/>
</dbReference>
<proteinExistence type="predicted"/>
<accession>A0AAE0I5N6</accession>
<sequence>MAKRSQPAALSVLQPRTINVFSGLWQALRQREVLAGVMAFVGVLSKFLPVLLSGVPFTAAQTWMAHEICTWGSVALLIVMIATLLGHAILVKWPHLPAASPDSLACCIYYVCDSAMLRDFEGLSMLGMAQRDRRVERMGRMYRFGWMTGVSGETRVGMDYPEGGQGFKLQSLGALGLGRR</sequence>
<evidence type="ECO:0000313" key="2">
    <source>
        <dbReference type="EMBL" id="KAK3318967.1"/>
    </source>
</evidence>
<feature type="transmembrane region" description="Helical" evidence="1">
    <location>
        <begin position="71"/>
        <end position="91"/>
    </location>
</feature>
<keyword evidence="1" id="KW-0812">Transmembrane</keyword>
<dbReference type="PANTHER" id="PTHR37544">
    <property type="entry name" value="SPRAY-RELATED"/>
    <property type="match status" value="1"/>
</dbReference>
<evidence type="ECO:0000256" key="1">
    <source>
        <dbReference type="SAM" id="Phobius"/>
    </source>
</evidence>
<dbReference type="Proteomes" id="UP001283341">
    <property type="component" value="Unassembled WGS sequence"/>
</dbReference>
<reference evidence="2" key="1">
    <citation type="journal article" date="2023" name="Mol. Phylogenet. Evol.">
        <title>Genome-scale phylogeny and comparative genomics of the fungal order Sordariales.</title>
        <authorList>
            <person name="Hensen N."/>
            <person name="Bonometti L."/>
            <person name="Westerberg I."/>
            <person name="Brannstrom I.O."/>
            <person name="Guillou S."/>
            <person name="Cros-Aarteil S."/>
            <person name="Calhoun S."/>
            <person name="Haridas S."/>
            <person name="Kuo A."/>
            <person name="Mondo S."/>
            <person name="Pangilinan J."/>
            <person name="Riley R."/>
            <person name="LaButti K."/>
            <person name="Andreopoulos B."/>
            <person name="Lipzen A."/>
            <person name="Chen C."/>
            <person name="Yan M."/>
            <person name="Daum C."/>
            <person name="Ng V."/>
            <person name="Clum A."/>
            <person name="Steindorff A."/>
            <person name="Ohm R.A."/>
            <person name="Martin F."/>
            <person name="Silar P."/>
            <person name="Natvig D.O."/>
            <person name="Lalanne C."/>
            <person name="Gautier V."/>
            <person name="Ament-Velasquez S.L."/>
            <person name="Kruys A."/>
            <person name="Hutchinson M.I."/>
            <person name="Powell A.J."/>
            <person name="Barry K."/>
            <person name="Miller A.N."/>
            <person name="Grigoriev I.V."/>
            <person name="Debuchy R."/>
            <person name="Gladieux P."/>
            <person name="Hiltunen Thoren M."/>
            <person name="Johannesson H."/>
        </authorList>
    </citation>
    <scope>NUCLEOTIDE SEQUENCE</scope>
    <source>
        <strain evidence="2">CBS 118394</strain>
    </source>
</reference>
<name>A0AAE0I5N6_9PEZI</name>
<reference evidence="2" key="2">
    <citation type="submission" date="2023-06" db="EMBL/GenBank/DDBJ databases">
        <authorList>
            <consortium name="Lawrence Berkeley National Laboratory"/>
            <person name="Haridas S."/>
            <person name="Hensen N."/>
            <person name="Bonometti L."/>
            <person name="Westerberg I."/>
            <person name="Brannstrom I.O."/>
            <person name="Guillou S."/>
            <person name="Cros-Aarteil S."/>
            <person name="Calhoun S."/>
            <person name="Kuo A."/>
            <person name="Mondo S."/>
            <person name="Pangilinan J."/>
            <person name="Riley R."/>
            <person name="Labutti K."/>
            <person name="Andreopoulos B."/>
            <person name="Lipzen A."/>
            <person name="Chen C."/>
            <person name="Yanf M."/>
            <person name="Daum C."/>
            <person name="Ng V."/>
            <person name="Clum A."/>
            <person name="Steindorff A."/>
            <person name="Ohm R."/>
            <person name="Martin F."/>
            <person name="Silar P."/>
            <person name="Natvig D."/>
            <person name="Lalanne C."/>
            <person name="Gautier V."/>
            <person name="Ament-Velasquez S.L."/>
            <person name="Kruys A."/>
            <person name="Hutchinson M.I."/>
            <person name="Powell A.J."/>
            <person name="Barry K."/>
            <person name="Miller A.N."/>
            <person name="Grigoriev I.V."/>
            <person name="Debuchy R."/>
            <person name="Gladieux P."/>
            <person name="Thoren M.H."/>
            <person name="Johannesson H."/>
        </authorList>
    </citation>
    <scope>NUCLEOTIDE SEQUENCE</scope>
    <source>
        <strain evidence="2">CBS 118394</strain>
    </source>
</reference>
<dbReference type="AlphaFoldDB" id="A0AAE0I5N6"/>
<keyword evidence="3" id="KW-1185">Reference proteome</keyword>
<protein>
    <submittedName>
        <fullName evidence="2">Uncharacterized protein</fullName>
    </submittedName>
</protein>
<dbReference type="Pfam" id="PF11915">
    <property type="entry name" value="DUF3433"/>
    <property type="match status" value="1"/>
</dbReference>
<dbReference type="InterPro" id="IPR021840">
    <property type="entry name" value="DUF3433"/>
</dbReference>
<dbReference type="EMBL" id="JAUEDM010000004">
    <property type="protein sequence ID" value="KAK3318967.1"/>
    <property type="molecule type" value="Genomic_DNA"/>
</dbReference>
<keyword evidence="1" id="KW-0472">Membrane</keyword>
<feature type="transmembrane region" description="Helical" evidence="1">
    <location>
        <begin position="33"/>
        <end position="51"/>
    </location>
</feature>
<comment type="caution">
    <text evidence="2">The sequence shown here is derived from an EMBL/GenBank/DDBJ whole genome shotgun (WGS) entry which is preliminary data.</text>
</comment>
<keyword evidence="1" id="KW-1133">Transmembrane helix</keyword>
<evidence type="ECO:0000313" key="3">
    <source>
        <dbReference type="Proteomes" id="UP001283341"/>
    </source>
</evidence>
<gene>
    <name evidence="2" type="ORF">B0H66DRAFT_603528</name>
</gene>